<name>A0A418QUN6_9BACT</name>
<dbReference type="OrthoDB" id="635146at2"/>
<dbReference type="SUPFAM" id="SSF56219">
    <property type="entry name" value="DNase I-like"/>
    <property type="match status" value="1"/>
</dbReference>
<dbReference type="GO" id="GO:0003824">
    <property type="term" value="F:catalytic activity"/>
    <property type="evidence" value="ECO:0007669"/>
    <property type="project" value="InterPro"/>
</dbReference>
<keyword evidence="1" id="KW-1133">Transmembrane helix</keyword>
<feature type="transmembrane region" description="Helical" evidence="1">
    <location>
        <begin position="74"/>
        <end position="97"/>
    </location>
</feature>
<dbReference type="CDD" id="cd09084">
    <property type="entry name" value="EEP-2"/>
    <property type="match status" value="1"/>
</dbReference>
<feature type="domain" description="Endonuclease/exonuclease/phosphatase" evidence="2">
    <location>
        <begin position="146"/>
        <end position="401"/>
    </location>
</feature>
<keyword evidence="1" id="KW-0472">Membrane</keyword>
<keyword evidence="4" id="KW-1185">Reference proteome</keyword>
<comment type="caution">
    <text evidence="3">The sequence shown here is derived from an EMBL/GenBank/DDBJ whole genome shotgun (WGS) entry which is preliminary data.</text>
</comment>
<sequence>MPGKIRNDPRKTGAIYAGAGSWCGTATFAHLIGLAESRLSVRRSFAFKCTLLVMGWVLVAIGCAQIPAYTFWPAIFGALTLPVALVVNLLAVGYWLLRRWPVALLPLGLAVLTWPHFQRGLALHPLRLTTATETAGAGPVVKVLSANVRIFNVYPQLRNDGLQSSREMVRWLAENPADILCLQEFYNEPAGSKTRDGDVFRTVDKIGRRAGREAFLSKTLTNSIGAEFGMAIFSRFPIVGRGTIGFGKLTQNHAMWADVRLPTQDTIRVYSFHLQSMSMEEKDIVDSYSSKAGLRQKGLGLMRRFKRGAVRRHWQVDTLVNRFARCPYPILLCADLNDVPYSYSYDRLADHFQNAWTTVGNGVGSTYNGRLPFVRIDNQFAGRRWLVNDFWVSYEIPYSDHFPTTATYQLKPRQ</sequence>
<evidence type="ECO:0000313" key="3">
    <source>
        <dbReference type="EMBL" id="RIY08922.1"/>
    </source>
</evidence>
<organism evidence="3 4">
    <name type="scientific">Hymenobacter rubripertinctus</name>
    <dbReference type="NCBI Taxonomy" id="2029981"/>
    <lineage>
        <taxon>Bacteria</taxon>
        <taxon>Pseudomonadati</taxon>
        <taxon>Bacteroidota</taxon>
        <taxon>Cytophagia</taxon>
        <taxon>Cytophagales</taxon>
        <taxon>Hymenobacteraceae</taxon>
        <taxon>Hymenobacter</taxon>
    </lineage>
</organism>
<evidence type="ECO:0000259" key="2">
    <source>
        <dbReference type="Pfam" id="PF03372"/>
    </source>
</evidence>
<dbReference type="Pfam" id="PF03372">
    <property type="entry name" value="Exo_endo_phos"/>
    <property type="match status" value="1"/>
</dbReference>
<reference evidence="3 4" key="1">
    <citation type="submission" date="2018-09" db="EMBL/GenBank/DDBJ databases">
        <authorList>
            <person name="Zeman M."/>
            <person name="Pardy F."/>
        </authorList>
    </citation>
    <scope>NUCLEOTIDE SEQUENCE [LARGE SCALE GENOMIC DNA]</scope>
    <source>
        <strain evidence="3 4">CCM 8852</strain>
    </source>
</reference>
<protein>
    <recommendedName>
        <fullName evidence="2">Endonuclease/exonuclease/phosphatase domain-containing protein</fullName>
    </recommendedName>
</protein>
<feature type="transmembrane region" description="Helical" evidence="1">
    <location>
        <begin position="14"/>
        <end position="33"/>
    </location>
</feature>
<dbReference type="InterPro" id="IPR005135">
    <property type="entry name" value="Endo/exonuclease/phosphatase"/>
</dbReference>
<feature type="transmembrane region" description="Helical" evidence="1">
    <location>
        <begin position="45"/>
        <end position="68"/>
    </location>
</feature>
<reference evidence="3 4" key="2">
    <citation type="submission" date="2019-01" db="EMBL/GenBank/DDBJ databases">
        <title>Hymenobacter humicola sp. nov., isolated from soils in Antarctica.</title>
        <authorList>
            <person name="Sedlacek I."/>
            <person name="Holochova P."/>
            <person name="Kralova S."/>
            <person name="Pantucek R."/>
            <person name="Stankova E."/>
            <person name="Vrbovska V."/>
            <person name="Kristofova L."/>
            <person name="Svec P."/>
            <person name="Busse H.-J."/>
        </authorList>
    </citation>
    <scope>NUCLEOTIDE SEQUENCE [LARGE SCALE GENOMIC DNA]</scope>
    <source>
        <strain evidence="3 4">CCM 8852</strain>
    </source>
</reference>
<dbReference type="EMBL" id="QYCN01000019">
    <property type="protein sequence ID" value="RIY08922.1"/>
    <property type="molecule type" value="Genomic_DNA"/>
</dbReference>
<accession>A0A418QUN6</accession>
<dbReference type="Gene3D" id="3.60.10.10">
    <property type="entry name" value="Endonuclease/exonuclease/phosphatase"/>
    <property type="match status" value="1"/>
</dbReference>
<gene>
    <name evidence="3" type="ORF">D0T11_13440</name>
</gene>
<proteinExistence type="predicted"/>
<evidence type="ECO:0000256" key="1">
    <source>
        <dbReference type="SAM" id="Phobius"/>
    </source>
</evidence>
<dbReference type="InterPro" id="IPR036691">
    <property type="entry name" value="Endo/exonu/phosph_ase_sf"/>
</dbReference>
<keyword evidence="1" id="KW-0812">Transmembrane</keyword>
<evidence type="ECO:0000313" key="4">
    <source>
        <dbReference type="Proteomes" id="UP000284250"/>
    </source>
</evidence>
<dbReference type="AlphaFoldDB" id="A0A418QUN6"/>
<dbReference type="Proteomes" id="UP000284250">
    <property type="component" value="Unassembled WGS sequence"/>
</dbReference>